<feature type="compositionally biased region" description="Basic and acidic residues" evidence="11">
    <location>
        <begin position="549"/>
        <end position="570"/>
    </location>
</feature>
<reference evidence="14 15" key="1">
    <citation type="submission" date="2022-09" db="EMBL/GenBank/DDBJ databases">
        <authorList>
            <person name="Palmer J.M."/>
        </authorList>
    </citation>
    <scope>NUCLEOTIDE SEQUENCE [LARGE SCALE GENOMIC DNA]</scope>
    <source>
        <strain evidence="14 15">DSM 7382</strain>
    </source>
</reference>
<comment type="caution">
    <text evidence="14">The sequence shown here is derived from an EMBL/GenBank/DDBJ whole genome shotgun (WGS) entry which is preliminary data.</text>
</comment>
<accession>A0AAW0FUY3</accession>
<evidence type="ECO:0000256" key="8">
    <source>
        <dbReference type="ARBA" id="ARBA00022840"/>
    </source>
</evidence>
<sequence>MILGAFERHMILSLRWRWPKGPHTLRIPRHPRLLTKHLYYTTMTTLKQGEFVGSLDCGTTSSRFIIFDKHADIVAQKQLEFPQYYPEPGWHEHDAEEIMDVCNTCIDEACKDLETAGWSKDSVKVIGITNQRETAVAWSRKTGKPLCRAIVWDDSRTKNVVAHYEHKLATTGLELDGSFRKGDEGIKALRKVTGLPISTYFSAIKLRWMINHHEEVRNAHEEDDLLFGTVESWIVYRLTGGLEGGLHISDVTNASRTLLLNLHTLKWDKTLLDFFDLRPSILPKIASSSEVYGHIKGGTLAGVPIGGLVGDQQGALVGNKCLKQGEAKCTYGTGAFLLFCTGPDIVESQHGLLSTVAYQDGPGSKPFYALEGSIAVAGSAIKWLRDSMYMVTSADQVNTLAASVPNTGGVYFVTAFSGLLAPYWDPGAAGLLIGLSSYTTPAHIARATLEANAFQTRAILESMKLDSKTDLKHLKVDGGMTNGDKVMEILADIGGFDVIRPEMRESTALGSALLAGSAIRLFGWDISKPETLAEVNTRGNKTFNPNMPETDREKRWQGWQRAVERSRGWEEGIDSDD</sequence>
<dbReference type="PIRSF" id="PIRSF000538">
    <property type="entry name" value="GlpK"/>
    <property type="match status" value="1"/>
</dbReference>
<evidence type="ECO:0000313" key="14">
    <source>
        <dbReference type="EMBL" id="KAK7683339.1"/>
    </source>
</evidence>
<dbReference type="GO" id="GO:0004370">
    <property type="term" value="F:glycerol kinase activity"/>
    <property type="evidence" value="ECO:0007669"/>
    <property type="project" value="UniProtKB-EC"/>
</dbReference>
<keyword evidence="15" id="KW-1185">Reference proteome</keyword>
<dbReference type="EC" id="2.7.1.30" evidence="3"/>
<name>A0AAW0FUY3_9APHY</name>
<dbReference type="InterPro" id="IPR042018">
    <property type="entry name" value="GK1-3_metazoan-type"/>
</dbReference>
<evidence type="ECO:0000259" key="13">
    <source>
        <dbReference type="Pfam" id="PF02782"/>
    </source>
</evidence>
<dbReference type="InterPro" id="IPR043129">
    <property type="entry name" value="ATPase_NBD"/>
</dbReference>
<feature type="domain" description="Carbohydrate kinase FGGY C-terminal" evidence="13">
    <location>
        <begin position="327"/>
        <end position="518"/>
    </location>
</feature>
<evidence type="ECO:0000256" key="11">
    <source>
        <dbReference type="SAM" id="MobiDB-lite"/>
    </source>
</evidence>
<feature type="region of interest" description="Disordered" evidence="11">
    <location>
        <begin position="540"/>
        <end position="577"/>
    </location>
</feature>
<dbReference type="InterPro" id="IPR005999">
    <property type="entry name" value="Glycerol_kin"/>
</dbReference>
<dbReference type="Proteomes" id="UP001385951">
    <property type="component" value="Unassembled WGS sequence"/>
</dbReference>
<dbReference type="NCBIfam" id="TIGR01311">
    <property type="entry name" value="glycerol_kin"/>
    <property type="match status" value="1"/>
</dbReference>
<dbReference type="AlphaFoldDB" id="A0AAW0FUY3"/>
<organism evidence="14 15">
    <name type="scientific">Cerrena zonata</name>
    <dbReference type="NCBI Taxonomy" id="2478898"/>
    <lineage>
        <taxon>Eukaryota</taxon>
        <taxon>Fungi</taxon>
        <taxon>Dikarya</taxon>
        <taxon>Basidiomycota</taxon>
        <taxon>Agaricomycotina</taxon>
        <taxon>Agaricomycetes</taxon>
        <taxon>Polyporales</taxon>
        <taxon>Cerrenaceae</taxon>
        <taxon>Cerrena</taxon>
    </lineage>
</organism>
<keyword evidence="6 10" id="KW-0418">Kinase</keyword>
<dbReference type="NCBIfam" id="NF000756">
    <property type="entry name" value="PRK00047.1"/>
    <property type="match status" value="1"/>
</dbReference>
<protein>
    <recommendedName>
        <fullName evidence="3">glycerol kinase</fullName>
        <ecNumber evidence="3">2.7.1.30</ecNumber>
    </recommendedName>
    <alternativeName>
        <fullName evidence="9">ATP:glycerol 3-phosphotransferase</fullName>
    </alternativeName>
</protein>
<proteinExistence type="inferred from homology"/>
<dbReference type="InterPro" id="IPR000577">
    <property type="entry name" value="Carb_kinase_FGGY"/>
</dbReference>
<evidence type="ECO:0000256" key="3">
    <source>
        <dbReference type="ARBA" id="ARBA00012099"/>
    </source>
</evidence>
<dbReference type="GO" id="GO:0005739">
    <property type="term" value="C:mitochondrion"/>
    <property type="evidence" value="ECO:0007669"/>
    <property type="project" value="TreeGrafter"/>
</dbReference>
<dbReference type="InterPro" id="IPR018484">
    <property type="entry name" value="FGGY_N"/>
</dbReference>
<keyword evidence="4 10" id="KW-0808">Transferase</keyword>
<dbReference type="SUPFAM" id="SSF53067">
    <property type="entry name" value="Actin-like ATPase domain"/>
    <property type="match status" value="2"/>
</dbReference>
<dbReference type="GO" id="GO:0046167">
    <property type="term" value="P:glycerol-3-phosphate biosynthetic process"/>
    <property type="evidence" value="ECO:0007669"/>
    <property type="project" value="TreeGrafter"/>
</dbReference>
<evidence type="ECO:0000256" key="10">
    <source>
        <dbReference type="RuleBase" id="RU003733"/>
    </source>
</evidence>
<feature type="domain" description="Carbohydrate kinase FGGY N-terminal" evidence="12">
    <location>
        <begin position="53"/>
        <end position="318"/>
    </location>
</feature>
<evidence type="ECO:0000256" key="2">
    <source>
        <dbReference type="ARBA" id="ARBA00009156"/>
    </source>
</evidence>
<dbReference type="FunFam" id="3.30.420.40:FF:000108">
    <property type="entry name" value="Glycerol kinase, glycosomal"/>
    <property type="match status" value="1"/>
</dbReference>
<gene>
    <name evidence="14" type="ORF">QCA50_013601</name>
</gene>
<dbReference type="GO" id="GO:0005524">
    <property type="term" value="F:ATP binding"/>
    <property type="evidence" value="ECO:0007669"/>
    <property type="project" value="UniProtKB-KW"/>
</dbReference>
<comment type="pathway">
    <text evidence="1">Polyol metabolism; glycerol degradation via glycerol kinase pathway; sn-glycerol 3-phosphate from glycerol: step 1/1.</text>
</comment>
<evidence type="ECO:0000259" key="12">
    <source>
        <dbReference type="Pfam" id="PF00370"/>
    </source>
</evidence>
<dbReference type="PANTHER" id="PTHR10196:SF69">
    <property type="entry name" value="GLYCEROL KINASE"/>
    <property type="match status" value="1"/>
</dbReference>
<dbReference type="PANTHER" id="PTHR10196">
    <property type="entry name" value="SUGAR KINASE"/>
    <property type="match status" value="1"/>
</dbReference>
<evidence type="ECO:0000256" key="7">
    <source>
        <dbReference type="ARBA" id="ARBA00022798"/>
    </source>
</evidence>
<dbReference type="Gene3D" id="3.30.420.40">
    <property type="match status" value="2"/>
</dbReference>
<dbReference type="InterPro" id="IPR018483">
    <property type="entry name" value="Carb_kinase_FGGY_CS"/>
</dbReference>
<evidence type="ECO:0000256" key="5">
    <source>
        <dbReference type="ARBA" id="ARBA00022741"/>
    </source>
</evidence>
<evidence type="ECO:0000313" key="15">
    <source>
        <dbReference type="Proteomes" id="UP001385951"/>
    </source>
</evidence>
<dbReference type="InterPro" id="IPR018485">
    <property type="entry name" value="FGGY_C"/>
</dbReference>
<dbReference type="CDD" id="cd07792">
    <property type="entry name" value="ASKHA_NBD_FGGY_GK1-3-like"/>
    <property type="match status" value="1"/>
</dbReference>
<dbReference type="Pfam" id="PF00370">
    <property type="entry name" value="FGGY_N"/>
    <property type="match status" value="1"/>
</dbReference>
<dbReference type="EMBL" id="JASBNA010000031">
    <property type="protein sequence ID" value="KAK7683339.1"/>
    <property type="molecule type" value="Genomic_DNA"/>
</dbReference>
<dbReference type="PROSITE" id="PS00933">
    <property type="entry name" value="FGGY_KINASES_1"/>
    <property type="match status" value="1"/>
</dbReference>
<keyword evidence="7" id="KW-0319">Glycerol metabolism</keyword>
<dbReference type="PROSITE" id="PS00445">
    <property type="entry name" value="FGGY_KINASES_2"/>
    <property type="match status" value="1"/>
</dbReference>
<evidence type="ECO:0000256" key="6">
    <source>
        <dbReference type="ARBA" id="ARBA00022777"/>
    </source>
</evidence>
<keyword evidence="8" id="KW-0067">ATP-binding</keyword>
<evidence type="ECO:0000256" key="9">
    <source>
        <dbReference type="ARBA" id="ARBA00043149"/>
    </source>
</evidence>
<dbReference type="Pfam" id="PF02782">
    <property type="entry name" value="FGGY_C"/>
    <property type="match status" value="1"/>
</dbReference>
<dbReference type="FunFam" id="3.30.420.40:FF:000086">
    <property type="entry name" value="Glycerol kinase"/>
    <property type="match status" value="1"/>
</dbReference>
<keyword evidence="5" id="KW-0547">Nucleotide-binding</keyword>
<evidence type="ECO:0000256" key="1">
    <source>
        <dbReference type="ARBA" id="ARBA00005190"/>
    </source>
</evidence>
<evidence type="ECO:0000256" key="4">
    <source>
        <dbReference type="ARBA" id="ARBA00022679"/>
    </source>
</evidence>
<dbReference type="GO" id="GO:0006071">
    <property type="term" value="P:glycerol metabolic process"/>
    <property type="evidence" value="ECO:0007669"/>
    <property type="project" value="UniProtKB-KW"/>
</dbReference>
<comment type="similarity">
    <text evidence="2 10">Belongs to the FGGY kinase family.</text>
</comment>
<dbReference type="GO" id="GO:0006641">
    <property type="term" value="P:triglyceride metabolic process"/>
    <property type="evidence" value="ECO:0007669"/>
    <property type="project" value="TreeGrafter"/>
</dbReference>